<protein>
    <submittedName>
        <fullName evidence="1">Uncharacterized protein</fullName>
    </submittedName>
</protein>
<dbReference type="OrthoDB" id="2969921at2"/>
<accession>A0A2V3VSG2</accession>
<evidence type="ECO:0000313" key="1">
    <source>
        <dbReference type="EMBL" id="PXW84842.1"/>
    </source>
</evidence>
<proteinExistence type="predicted"/>
<sequence>MLLRFVIALILFGLVITPTSMVLAETEVTLDKEQEPIKLYYEDFLNEEELNEKVTDVLKDDSVSGVLVVHKEEYPDFSLSKFPVGTWKPYKNGQIRYNGPRSDTYSSTVNVVAGDPGITMDLKYSSTHSSTYSGSFGLDAAVGISAAVGFPVTGSNSVSLSGTYKVPSEHNGKTVKRATLRVKVVYANHSYTVRNNSYPKGKTGTAKKPYGVYYQKTFTYK</sequence>
<organism evidence="1 2">
    <name type="scientific">Pseudogracilibacillus auburnensis</name>
    <dbReference type="NCBI Taxonomy" id="1494959"/>
    <lineage>
        <taxon>Bacteria</taxon>
        <taxon>Bacillati</taxon>
        <taxon>Bacillota</taxon>
        <taxon>Bacilli</taxon>
        <taxon>Bacillales</taxon>
        <taxon>Bacillaceae</taxon>
        <taxon>Pseudogracilibacillus</taxon>
    </lineage>
</organism>
<comment type="caution">
    <text evidence="1">The sequence shown here is derived from an EMBL/GenBank/DDBJ whole genome shotgun (WGS) entry which is preliminary data.</text>
</comment>
<evidence type="ECO:0000313" key="2">
    <source>
        <dbReference type="Proteomes" id="UP000247978"/>
    </source>
</evidence>
<gene>
    <name evidence="1" type="ORF">DFR56_11386</name>
</gene>
<reference evidence="1 2" key="1">
    <citation type="submission" date="2018-05" db="EMBL/GenBank/DDBJ databases">
        <title>Genomic Encyclopedia of Type Strains, Phase IV (KMG-IV): sequencing the most valuable type-strain genomes for metagenomic binning, comparative biology and taxonomic classification.</title>
        <authorList>
            <person name="Goeker M."/>
        </authorList>
    </citation>
    <scope>NUCLEOTIDE SEQUENCE [LARGE SCALE GENOMIC DNA]</scope>
    <source>
        <strain evidence="1 2">DSM 28556</strain>
    </source>
</reference>
<keyword evidence="2" id="KW-1185">Reference proteome</keyword>
<dbReference type="RefSeq" id="WP_110396518.1">
    <property type="nucleotide sequence ID" value="NZ_JBHUHB010000001.1"/>
</dbReference>
<dbReference type="EMBL" id="QJJQ01000013">
    <property type="protein sequence ID" value="PXW84842.1"/>
    <property type="molecule type" value="Genomic_DNA"/>
</dbReference>
<dbReference type="AlphaFoldDB" id="A0A2V3VSG2"/>
<name>A0A2V3VSG2_9BACI</name>
<dbReference type="Proteomes" id="UP000247978">
    <property type="component" value="Unassembled WGS sequence"/>
</dbReference>